<sequence>MDSYQTGLATATVVVIAAIVGYIARRLATRRPSWPKVKQHWAYKQNVTPRRNRYLLPKLSSLDDFAPVGDKEPVNDVPSFFTSRGNEFSVYSVDWEQECVVLIRPVGGTDLKKHPFLREAQRRNAAEVLLIPFEQLESVVDVIADKVAHVQEVFVYNTSRCGSTLLTRAVEATSVAQAVSEPQVLDAIFHRLIMSRRRSATPRSPDRTGLILAILQNDDSTVTLLRNVVLLLNYYFVTSDRRHRSVIFYKLQGRAVLVADLMHRAFPDAKTVFLYRDGMQTYESWVRIIFKRQTVYKALRLAVRLGLWRWAPGLPDMFTVFGDDPRFSTVRHHGSYLHYVVTRWILKMQHAAELQRENPGYFFHAVVYYTALARDKEETIRQLMEELAIGLEEDDREEESKRINNAFVNHSQAGSGTAVSPRTSAPGEKWTPYTSSPWTGEWEREHLSQICSETGNEINGPDFLLPNTMLPAARRTCYTYLLNPEAVGLTVQKKAMLSSKAIEVRDVRDLHRGDQIAVGRRFGNKHHMIVTEDPRNLENVSVIQYTNDVLPGAIGFICGCGKSGVLIAKVRANVEDISSDVRKRRVYRIDHGKCLPPGVSVRRAQSKLGEGKYSPATNNCEHFATWCKTDIPESVHVKSVAKEEAKQVRKRGGWVFIKETGAGMYKGAKLIAREGPMKEAWEGAKAVVKETAKTAVKEGAKQVAREGAKQVAKEGSKAAMKDAAKTAVKEGAKTAAREGAKQVAKEGTKAVVKETAKTAVKEGAKQVAREGAKQVAKEGTKAAVKEATKTTVKEGAKTAAREGAKHVAKEGTKAAVKEATKTTVKEGAKTAAREGAKHVAKEGTKAAVKEATKTTVKEGAKTAAREGAKHVAKEGTKAAVKEATKTTVKEGAKTAAREGAKHVAKEGTKAAMKEATKTTVNVGAKTVAREGAKQAARDGAKAVIEDTAKTAMKEGAKVSMVNEGTKRLAKEGTKRLVQESSEAAAKSGGTSLGKRIMANQGTLGIGIAAAEETFYFVTRTLESKKKRDHGEISQFEYRKQVATHAIKGVATGTATVVGGTVGQAFIPIPVLGGMVGAMAGRTAAWLGGQALGYLTDTDSRKKQFDFVVTLNVGGCFFTTSLPVLRKYEGSRLAAIFDGSRVALKDEEGRHFIDRDGTNFGHILNFLRDGQLPPADKVKEVYREARYYKIDPLAKVLRRHRSVFEEEEDVFFAEQCPEALEKVTEVVNTLRKRFAGSLSKSCEVALQFSQTQAWKSVRKSDNRTGDVSIYLPPQELNETTARHAHRCSSPDVVLGEMSESDKIKHLNFFTRYLDRLGYNVRVSERDCGDPVWCQAVQWSSGPADTTILCAKKLHILTFL</sequence>
<keyword evidence="2" id="KW-0812">Transmembrane</keyword>
<keyword evidence="2" id="KW-1133">Transmembrane helix</keyword>
<feature type="transmembrane region" description="Helical" evidence="2">
    <location>
        <begin position="6"/>
        <end position="24"/>
    </location>
</feature>
<dbReference type="EMBL" id="OV696689">
    <property type="protein sequence ID" value="CAH1261808.1"/>
    <property type="molecule type" value="Genomic_DNA"/>
</dbReference>
<evidence type="ECO:0000259" key="3">
    <source>
        <dbReference type="PROSITE" id="PS51934"/>
    </source>
</evidence>
<feature type="compositionally biased region" description="Polar residues" evidence="1">
    <location>
        <begin position="412"/>
        <end position="423"/>
    </location>
</feature>
<feature type="domain" description="LRAT" evidence="3">
    <location>
        <begin position="516"/>
        <end position="636"/>
    </location>
</feature>
<dbReference type="PROSITE" id="PS51934">
    <property type="entry name" value="LRAT"/>
    <property type="match status" value="1"/>
</dbReference>
<dbReference type="Proteomes" id="UP000838412">
    <property type="component" value="Chromosome 4"/>
</dbReference>
<dbReference type="InterPro" id="IPR007053">
    <property type="entry name" value="LRAT_dom"/>
</dbReference>
<proteinExistence type="predicted"/>
<evidence type="ECO:0000256" key="1">
    <source>
        <dbReference type="SAM" id="MobiDB-lite"/>
    </source>
</evidence>
<protein>
    <submittedName>
        <fullName evidence="4">KCTD7 protein</fullName>
    </submittedName>
</protein>
<keyword evidence="2" id="KW-0472">Membrane</keyword>
<dbReference type="Gene3D" id="3.90.1720.10">
    <property type="entry name" value="endopeptidase domain like (from Nostoc punctiforme)"/>
    <property type="match status" value="1"/>
</dbReference>
<dbReference type="InterPro" id="IPR027417">
    <property type="entry name" value="P-loop_NTPase"/>
</dbReference>
<evidence type="ECO:0000313" key="4">
    <source>
        <dbReference type="EMBL" id="CAH1261808.1"/>
    </source>
</evidence>
<dbReference type="PANTHER" id="PTHR33844">
    <property type="entry name" value="SULFOTRANSFER_1 DOMAIN-CONTAINING PROTEIN"/>
    <property type="match status" value="1"/>
</dbReference>
<feature type="region of interest" description="Disordered" evidence="1">
    <location>
        <begin position="793"/>
        <end position="912"/>
    </location>
</feature>
<dbReference type="InterPro" id="IPR003131">
    <property type="entry name" value="T1-type_BTB"/>
</dbReference>
<dbReference type="Pfam" id="PF04970">
    <property type="entry name" value="LRAT"/>
    <property type="match status" value="1"/>
</dbReference>
<dbReference type="GO" id="GO:0051260">
    <property type="term" value="P:protein homooligomerization"/>
    <property type="evidence" value="ECO:0007669"/>
    <property type="project" value="InterPro"/>
</dbReference>
<dbReference type="Gene3D" id="3.30.710.10">
    <property type="entry name" value="Potassium Channel Kv1.1, Chain A"/>
    <property type="match status" value="1"/>
</dbReference>
<dbReference type="SMART" id="SM00225">
    <property type="entry name" value="BTB"/>
    <property type="match status" value="1"/>
</dbReference>
<feature type="compositionally biased region" description="Basic and acidic residues" evidence="1">
    <location>
        <begin position="964"/>
        <end position="977"/>
    </location>
</feature>
<dbReference type="InterPro" id="IPR000210">
    <property type="entry name" value="BTB/POZ_dom"/>
</dbReference>
<dbReference type="PANTHER" id="PTHR33844:SF1">
    <property type="entry name" value="SULFOTRANSFERASE DOMAIN-CONTAINING PROTEIN"/>
    <property type="match status" value="1"/>
</dbReference>
<dbReference type="Pfam" id="PF02214">
    <property type="entry name" value="BTB_2"/>
    <property type="match status" value="1"/>
</dbReference>
<keyword evidence="5" id="KW-1185">Reference proteome</keyword>
<dbReference type="SUPFAM" id="SSF54695">
    <property type="entry name" value="POZ domain"/>
    <property type="match status" value="1"/>
</dbReference>
<dbReference type="OrthoDB" id="421951at2759"/>
<accession>A0A8K0EMR9</accession>
<dbReference type="FunFam" id="3.30.710.10:FF:000046">
    <property type="entry name" value="BTB/POZ domain-containing protein KCTD7 isoform X1"/>
    <property type="match status" value="1"/>
</dbReference>
<organism evidence="4 5">
    <name type="scientific">Branchiostoma lanceolatum</name>
    <name type="common">Common lancelet</name>
    <name type="synonym">Amphioxus lanceolatum</name>
    <dbReference type="NCBI Taxonomy" id="7740"/>
    <lineage>
        <taxon>Eukaryota</taxon>
        <taxon>Metazoa</taxon>
        <taxon>Chordata</taxon>
        <taxon>Cephalochordata</taxon>
        <taxon>Leptocardii</taxon>
        <taxon>Amphioxiformes</taxon>
        <taxon>Branchiostomatidae</taxon>
        <taxon>Branchiostoma</taxon>
    </lineage>
</organism>
<evidence type="ECO:0000256" key="2">
    <source>
        <dbReference type="SAM" id="Phobius"/>
    </source>
</evidence>
<evidence type="ECO:0000313" key="5">
    <source>
        <dbReference type="Proteomes" id="UP000838412"/>
    </source>
</evidence>
<dbReference type="SUPFAM" id="SSF52540">
    <property type="entry name" value="P-loop containing nucleoside triphosphate hydrolases"/>
    <property type="match status" value="1"/>
</dbReference>
<dbReference type="Gene3D" id="3.40.50.300">
    <property type="entry name" value="P-loop containing nucleotide triphosphate hydrolases"/>
    <property type="match status" value="1"/>
</dbReference>
<name>A0A8K0EMR9_BRALA</name>
<feature type="region of interest" description="Disordered" evidence="1">
    <location>
        <begin position="962"/>
        <end position="989"/>
    </location>
</feature>
<gene>
    <name evidence="4" type="primary">KCTD7</name>
    <name evidence="4" type="ORF">BLAG_LOCUS17118</name>
</gene>
<feature type="region of interest" description="Disordered" evidence="1">
    <location>
        <begin position="412"/>
        <end position="437"/>
    </location>
</feature>
<dbReference type="InterPro" id="IPR011333">
    <property type="entry name" value="SKP1/BTB/POZ_sf"/>
</dbReference>
<reference evidence="4" key="1">
    <citation type="submission" date="2022-01" db="EMBL/GenBank/DDBJ databases">
        <authorList>
            <person name="Braso-Vives M."/>
        </authorList>
    </citation>
    <scope>NUCLEOTIDE SEQUENCE</scope>
</reference>